<evidence type="ECO:0000313" key="1">
    <source>
        <dbReference type="EMBL" id="CAB5219493.1"/>
    </source>
</evidence>
<dbReference type="EMBL" id="LR798271">
    <property type="protein sequence ID" value="CAB5219493.1"/>
    <property type="molecule type" value="Genomic_DNA"/>
</dbReference>
<organism evidence="1">
    <name type="scientific">uncultured Caudovirales phage</name>
    <dbReference type="NCBI Taxonomy" id="2100421"/>
    <lineage>
        <taxon>Viruses</taxon>
        <taxon>Duplodnaviria</taxon>
        <taxon>Heunggongvirae</taxon>
        <taxon>Uroviricota</taxon>
        <taxon>Caudoviricetes</taxon>
        <taxon>Peduoviridae</taxon>
        <taxon>Maltschvirus</taxon>
        <taxon>Maltschvirus maltsch</taxon>
    </lineage>
</organism>
<proteinExistence type="predicted"/>
<sequence length="205" mass="23324">MSAANMTYDSLVEDVIKYAERTDDSFVNQIPRLIMLTEQAIAAEIKTLLQLSVVDTTISAGDSTVEKPVRWRKTVSMKINGEPVLNRSMDYVTQYLSESPAGQPLYYAEYDYDHWGFAPVTDQAYPVQIIYYSRIQPLDITNQENLLTREAPQALLYGTLLQAQGFLKNTEKLAVWKQYYTDAINALKGEDASRMVDRNSSRQES</sequence>
<gene>
    <name evidence="1" type="ORF">UFOVP229_80</name>
</gene>
<protein>
    <submittedName>
        <fullName evidence="1">Uncharacterized protein</fullName>
    </submittedName>
</protein>
<accession>A0A6J7WWK5</accession>
<dbReference type="Pfam" id="PF24175">
    <property type="entry name" value="SU10_adaptor"/>
    <property type="match status" value="1"/>
</dbReference>
<reference evidence="1" key="1">
    <citation type="submission" date="2020-05" db="EMBL/GenBank/DDBJ databases">
        <authorList>
            <person name="Chiriac C."/>
            <person name="Salcher M."/>
            <person name="Ghai R."/>
            <person name="Kavagutti S V."/>
        </authorList>
    </citation>
    <scope>NUCLEOTIDE SEQUENCE</scope>
</reference>
<name>A0A6J7WWK5_9CAUD</name>
<dbReference type="InterPro" id="IPR056209">
    <property type="entry name" value="SU10_adaptor"/>
</dbReference>